<keyword evidence="3" id="KW-1185">Reference proteome</keyword>
<keyword evidence="1" id="KW-0472">Membrane</keyword>
<evidence type="ECO:0000256" key="1">
    <source>
        <dbReference type="SAM" id="Phobius"/>
    </source>
</evidence>
<evidence type="ECO:0008006" key="4">
    <source>
        <dbReference type="Google" id="ProtNLM"/>
    </source>
</evidence>
<sequence>MNIVISKSDLKLLCLEVFFILSFAYITYASNIYIVWGIITLIPILFFTKRNNIIPFLFTICFFFFVCLYYVLYGIEGGFRILKTYTICLTFIILSQSKQEAEKIQILLKPLHYFMTLSAWIVCIDFVLYWGGGHTIMNFTSSGLMPRPNGLMEDSNFYSYLMVCYIMYLKYTYGKSTKLFIISIFLSGSFSAIMILLLLLFFYKRTTINNLSQRMQKWKVWRILIIMSVLIIHLSYYMILEYKNQIIDYIEAVDMNPLLKVKAASMFHRFESQEIAIHEINKSGKYFFGGGPGITRTLNDRDMNLHNTYYQMYVEIGGVMLFIVAFFLFYYMLDIKNVSFLLLFGIMSLFGNMLEVFYAPVLSFIYFLYKLNGHVTSSKKFSDNFSYNMYE</sequence>
<feature type="transmembrane region" description="Helical" evidence="1">
    <location>
        <begin position="339"/>
        <end position="369"/>
    </location>
</feature>
<feature type="transmembrane region" description="Helical" evidence="1">
    <location>
        <begin position="53"/>
        <end position="72"/>
    </location>
</feature>
<name>F9Z716_ODOSD</name>
<dbReference type="KEGG" id="osp:Odosp_3008"/>
<evidence type="ECO:0000313" key="3">
    <source>
        <dbReference type="Proteomes" id="UP000006657"/>
    </source>
</evidence>
<evidence type="ECO:0000313" key="2">
    <source>
        <dbReference type="EMBL" id="ADY33976.1"/>
    </source>
</evidence>
<proteinExistence type="predicted"/>
<feature type="transmembrane region" description="Helical" evidence="1">
    <location>
        <begin position="114"/>
        <end position="137"/>
    </location>
</feature>
<dbReference type="AlphaFoldDB" id="F9Z716"/>
<keyword evidence="1" id="KW-0812">Transmembrane</keyword>
<dbReference type="OrthoDB" id="1099738at2"/>
<dbReference type="Proteomes" id="UP000006657">
    <property type="component" value="Chromosome"/>
</dbReference>
<feature type="transmembrane region" description="Helical" evidence="1">
    <location>
        <begin position="223"/>
        <end position="240"/>
    </location>
</feature>
<dbReference type="HOGENOM" id="CLU_705646_0_0_10"/>
<organism evidence="2 3">
    <name type="scientific">Odoribacter splanchnicus (strain ATCC 29572 / DSM 20712 / CIP 104287 / JCM 15291 / NCTC 10825 / 1651/6)</name>
    <name type="common">Bacteroides splanchnicus</name>
    <dbReference type="NCBI Taxonomy" id="709991"/>
    <lineage>
        <taxon>Bacteria</taxon>
        <taxon>Pseudomonadati</taxon>
        <taxon>Bacteroidota</taxon>
        <taxon>Bacteroidia</taxon>
        <taxon>Bacteroidales</taxon>
        <taxon>Odoribacteraceae</taxon>
        <taxon>Odoribacter</taxon>
    </lineage>
</organism>
<dbReference type="PaxDb" id="709991-Odosp_3008"/>
<protein>
    <recommendedName>
        <fullName evidence="4">O-antigen ligase domain-containing protein</fullName>
    </recommendedName>
</protein>
<accession>F9Z716</accession>
<feature type="transmembrane region" description="Helical" evidence="1">
    <location>
        <begin position="17"/>
        <end position="46"/>
    </location>
</feature>
<dbReference type="EMBL" id="CP002544">
    <property type="protein sequence ID" value="ADY33976.1"/>
    <property type="molecule type" value="Genomic_DNA"/>
</dbReference>
<feature type="transmembrane region" description="Helical" evidence="1">
    <location>
        <begin position="313"/>
        <end position="333"/>
    </location>
</feature>
<feature type="transmembrane region" description="Helical" evidence="1">
    <location>
        <begin position="180"/>
        <end position="203"/>
    </location>
</feature>
<dbReference type="GeneID" id="61276228"/>
<keyword evidence="1" id="KW-1133">Transmembrane helix</keyword>
<dbReference type="STRING" id="709991.Odosp_3008"/>
<reference evidence="2 3" key="1">
    <citation type="journal article" date="2011" name="Stand. Genomic Sci.">
        <title>Complete genome sequence of Odoribacter splanchnicus type strain (1651/6).</title>
        <authorList>
            <consortium name="US DOE Joint Genome Institute (JGI-PGF)"/>
            <person name="Goker M."/>
            <person name="Gronow S."/>
            <person name="Zeytun A."/>
            <person name="Nolan M."/>
            <person name="Lucas S."/>
            <person name="Lapidus A."/>
            <person name="Hammon N."/>
            <person name="Deshpande S."/>
            <person name="Cheng J.F."/>
            <person name="Pitluck S."/>
            <person name="Liolios K."/>
            <person name="Pagani I."/>
            <person name="Ivanova N."/>
            <person name="Mavromatis K."/>
            <person name="Ovchinikova G."/>
            <person name="Pati A."/>
            <person name="Tapia R."/>
            <person name="Han C."/>
            <person name="Goodwin L."/>
            <person name="Chen A."/>
            <person name="Palaniappan K."/>
            <person name="Land M."/>
            <person name="Hauser L."/>
            <person name="Jeffries C.D."/>
            <person name="Brambilla E.M."/>
            <person name="Rohde M."/>
            <person name="Detter J.C."/>
            <person name="Woyke T."/>
            <person name="Bristow J."/>
            <person name="Markowitz V."/>
            <person name="Hugenholtz P."/>
            <person name="Eisen J.A."/>
            <person name="Kyrpides N.C."/>
            <person name="Klenk H.P."/>
        </authorList>
    </citation>
    <scope>NUCLEOTIDE SEQUENCE [LARGE SCALE GENOMIC DNA]</scope>
    <source>
        <strain evidence="3">ATCC 29572 / DSM 20712 / JCM 15291 / NCTC 10825 / 1651/6</strain>
    </source>
</reference>
<gene>
    <name evidence="2" type="ordered locus">Odosp_3008</name>
</gene>
<dbReference type="RefSeq" id="WP_013613168.1">
    <property type="nucleotide sequence ID" value="NC_015160.1"/>
</dbReference>